<reference evidence="2 3" key="1">
    <citation type="submission" date="2024-01" db="EMBL/GenBank/DDBJ databases">
        <title>The genomes of 5 underutilized Papilionoideae crops provide insights into root nodulation and disease resistanc.</title>
        <authorList>
            <person name="Jiang F."/>
        </authorList>
    </citation>
    <scope>NUCLEOTIDE SEQUENCE [LARGE SCALE GENOMIC DNA]</scope>
    <source>
        <strain evidence="2">JINMINGXINNONG_FW02</strain>
        <tissue evidence="2">Leaves</tissue>
    </source>
</reference>
<proteinExistence type="predicted"/>
<feature type="compositionally biased region" description="Polar residues" evidence="1">
    <location>
        <begin position="15"/>
        <end position="34"/>
    </location>
</feature>
<feature type="region of interest" description="Disordered" evidence="1">
    <location>
        <begin position="1"/>
        <end position="41"/>
    </location>
</feature>
<sequence length="154" mass="17409">MIMNKTSSEHHECLRSSNLKDSPQPTQVQKSPPQIQLPYPPRTVPDNTSILNIRSRDGLIPRLDHAFISTPRSNSLWYMNMRGHHVGAGDNSFLRPYDVELQNIVGPAMSVDSDVIIIARCMAIMHPWGGVLSKVIESFTCIQRMESQIKELED</sequence>
<dbReference type="EMBL" id="JAYMYR010000007">
    <property type="protein sequence ID" value="KAK7354418.1"/>
    <property type="molecule type" value="Genomic_DNA"/>
</dbReference>
<dbReference type="Proteomes" id="UP001374584">
    <property type="component" value="Unassembled WGS sequence"/>
</dbReference>
<keyword evidence="3" id="KW-1185">Reference proteome</keyword>
<name>A0AAN9MLT0_PHACN</name>
<evidence type="ECO:0000313" key="2">
    <source>
        <dbReference type="EMBL" id="KAK7354418.1"/>
    </source>
</evidence>
<protein>
    <submittedName>
        <fullName evidence="2">Uncharacterized protein</fullName>
    </submittedName>
</protein>
<accession>A0AAN9MLT0</accession>
<dbReference type="AlphaFoldDB" id="A0AAN9MLT0"/>
<gene>
    <name evidence="2" type="ORF">VNO80_19879</name>
</gene>
<organism evidence="2 3">
    <name type="scientific">Phaseolus coccineus</name>
    <name type="common">Scarlet runner bean</name>
    <name type="synonym">Phaseolus multiflorus</name>
    <dbReference type="NCBI Taxonomy" id="3886"/>
    <lineage>
        <taxon>Eukaryota</taxon>
        <taxon>Viridiplantae</taxon>
        <taxon>Streptophyta</taxon>
        <taxon>Embryophyta</taxon>
        <taxon>Tracheophyta</taxon>
        <taxon>Spermatophyta</taxon>
        <taxon>Magnoliopsida</taxon>
        <taxon>eudicotyledons</taxon>
        <taxon>Gunneridae</taxon>
        <taxon>Pentapetalae</taxon>
        <taxon>rosids</taxon>
        <taxon>fabids</taxon>
        <taxon>Fabales</taxon>
        <taxon>Fabaceae</taxon>
        <taxon>Papilionoideae</taxon>
        <taxon>50 kb inversion clade</taxon>
        <taxon>NPAAA clade</taxon>
        <taxon>indigoferoid/millettioid clade</taxon>
        <taxon>Phaseoleae</taxon>
        <taxon>Phaseolus</taxon>
    </lineage>
</organism>
<comment type="caution">
    <text evidence="2">The sequence shown here is derived from an EMBL/GenBank/DDBJ whole genome shotgun (WGS) entry which is preliminary data.</text>
</comment>
<evidence type="ECO:0000313" key="3">
    <source>
        <dbReference type="Proteomes" id="UP001374584"/>
    </source>
</evidence>
<evidence type="ECO:0000256" key="1">
    <source>
        <dbReference type="SAM" id="MobiDB-lite"/>
    </source>
</evidence>